<keyword evidence="6" id="KW-0694">RNA-binding</keyword>
<evidence type="ECO:0000256" key="6">
    <source>
        <dbReference type="ARBA" id="ARBA00022884"/>
    </source>
</evidence>
<keyword evidence="4" id="KW-0255">Endonuclease</keyword>
<keyword evidence="5" id="KW-0378">Hydrolase</keyword>
<dbReference type="GO" id="GO:0016787">
    <property type="term" value="F:hydrolase activity"/>
    <property type="evidence" value="ECO:0007669"/>
    <property type="project" value="UniProtKB-KW"/>
</dbReference>
<evidence type="ECO:0000256" key="2">
    <source>
        <dbReference type="ARBA" id="ARBA00022649"/>
    </source>
</evidence>
<proteinExistence type="inferred from homology"/>
<dbReference type="SUPFAM" id="SSF54786">
    <property type="entry name" value="YcfA/nrd intein domain"/>
    <property type="match status" value="1"/>
</dbReference>
<dbReference type="PANTHER" id="PTHR34873">
    <property type="entry name" value="SSR1766 PROTEIN"/>
    <property type="match status" value="1"/>
</dbReference>
<sequence>MPKSPVLKPREVIVALERAGFVFERQKGSHRIYIKGRVGVTVPYHNKDLKRKTLKHIITQSGLELKQFLDFL</sequence>
<gene>
    <name evidence="8" type="ORF">HYW89_01170</name>
</gene>
<evidence type="ECO:0000256" key="7">
    <source>
        <dbReference type="ARBA" id="ARBA00023016"/>
    </source>
</evidence>
<keyword evidence="7" id="KW-0346">Stress response</keyword>
<dbReference type="Pfam" id="PF07927">
    <property type="entry name" value="HicA_toxin"/>
    <property type="match status" value="1"/>
</dbReference>
<dbReference type="Gene3D" id="3.30.920.30">
    <property type="entry name" value="Hypothetical protein"/>
    <property type="match status" value="1"/>
</dbReference>
<dbReference type="InterPro" id="IPR012933">
    <property type="entry name" value="HicA_mRNA_interferase"/>
</dbReference>
<reference evidence="8 9" key="1">
    <citation type="submission" date="2020-07" db="EMBL/GenBank/DDBJ databases">
        <title>Huge and variable diversity of episymbiotic CPR bacteria and DPANN archaea in groundwater ecosystems.</title>
        <authorList>
            <person name="He C.Y."/>
            <person name="Keren R."/>
            <person name="Whittaker M."/>
            <person name="Farag I.F."/>
            <person name="Doudna J."/>
            <person name="Cate J.H.D."/>
            <person name="Banfield J.F."/>
        </authorList>
    </citation>
    <scope>NUCLEOTIDE SEQUENCE [LARGE SCALE GENOMIC DNA]</scope>
    <source>
        <strain evidence="8">NC_groundwater_541_Ag_S-0.1um_46_50</strain>
    </source>
</reference>
<evidence type="ECO:0000313" key="9">
    <source>
        <dbReference type="Proteomes" id="UP000595618"/>
    </source>
</evidence>
<dbReference type="InterPro" id="IPR038570">
    <property type="entry name" value="HicA_sf"/>
</dbReference>
<comment type="similarity">
    <text evidence="1">Belongs to the HicA mRNA interferase family.</text>
</comment>
<evidence type="ECO:0000256" key="3">
    <source>
        <dbReference type="ARBA" id="ARBA00022722"/>
    </source>
</evidence>
<keyword evidence="2" id="KW-1277">Toxin-antitoxin system</keyword>
<dbReference type="PANTHER" id="PTHR34873:SF3">
    <property type="entry name" value="ADDICTION MODULE TOXIN, HICA FAMILY"/>
    <property type="match status" value="1"/>
</dbReference>
<dbReference type="GO" id="GO:0004519">
    <property type="term" value="F:endonuclease activity"/>
    <property type="evidence" value="ECO:0007669"/>
    <property type="project" value="UniProtKB-KW"/>
</dbReference>
<protein>
    <submittedName>
        <fullName evidence="8">Type II toxin-antitoxin system HicA family toxin</fullName>
    </submittedName>
</protein>
<keyword evidence="3" id="KW-0540">Nuclease</keyword>
<evidence type="ECO:0000256" key="5">
    <source>
        <dbReference type="ARBA" id="ARBA00022801"/>
    </source>
</evidence>
<organism evidence="8 9">
    <name type="scientific">Candidatus Sungiibacteriota bacterium</name>
    <dbReference type="NCBI Taxonomy" id="2750080"/>
    <lineage>
        <taxon>Bacteria</taxon>
        <taxon>Candidatus Sungiibacteriota</taxon>
    </lineage>
</organism>
<evidence type="ECO:0000313" key="8">
    <source>
        <dbReference type="EMBL" id="QQG45532.1"/>
    </source>
</evidence>
<dbReference type="AlphaFoldDB" id="A0A7T5RJW5"/>
<evidence type="ECO:0000256" key="4">
    <source>
        <dbReference type="ARBA" id="ARBA00022759"/>
    </source>
</evidence>
<dbReference type="Proteomes" id="UP000595618">
    <property type="component" value="Chromosome"/>
</dbReference>
<dbReference type="GO" id="GO:0003729">
    <property type="term" value="F:mRNA binding"/>
    <property type="evidence" value="ECO:0007669"/>
    <property type="project" value="InterPro"/>
</dbReference>
<accession>A0A7T5RJW5</accession>
<name>A0A7T5RJW5_9BACT</name>
<dbReference type="EMBL" id="CP066690">
    <property type="protein sequence ID" value="QQG45532.1"/>
    <property type="molecule type" value="Genomic_DNA"/>
</dbReference>
<evidence type="ECO:0000256" key="1">
    <source>
        <dbReference type="ARBA" id="ARBA00006620"/>
    </source>
</evidence>